<dbReference type="Proteomes" id="UP000824219">
    <property type="component" value="Linkage Group LG05"/>
</dbReference>
<keyword evidence="10" id="KW-1185">Reference proteome</keyword>
<comment type="caution">
    <text evidence="9">The sequence shown here is derived from an EMBL/GenBank/DDBJ whole genome shotgun (WGS) entry which is preliminary data.</text>
</comment>
<dbReference type="GO" id="GO:0016020">
    <property type="term" value="C:membrane"/>
    <property type="evidence" value="ECO:0007669"/>
    <property type="project" value="UniProtKB-SubCell"/>
</dbReference>
<name>A0A9D3P2D8_9TELE</name>
<dbReference type="InterPro" id="IPR000008">
    <property type="entry name" value="C2_dom"/>
</dbReference>
<dbReference type="GO" id="GO:0051607">
    <property type="term" value="P:defense response to virus"/>
    <property type="evidence" value="ECO:0007669"/>
    <property type="project" value="TreeGrafter"/>
</dbReference>
<keyword evidence="6" id="KW-0472">Membrane</keyword>
<keyword evidence="4" id="KW-0964">Secreted</keyword>
<accession>A0A9D3P2D8</accession>
<dbReference type="GO" id="GO:0022829">
    <property type="term" value="F:wide pore channel activity"/>
    <property type="evidence" value="ECO:0007669"/>
    <property type="project" value="TreeGrafter"/>
</dbReference>
<evidence type="ECO:0000313" key="9">
    <source>
        <dbReference type="EMBL" id="KAG7332384.1"/>
    </source>
</evidence>
<dbReference type="InterPro" id="IPR020863">
    <property type="entry name" value="MACPF_CS"/>
</dbReference>
<reference evidence="9 10" key="1">
    <citation type="submission" date="2021-06" db="EMBL/GenBank/DDBJ databases">
        <title>Chromosome-level genome assembly of the red-tail catfish (Hemibagrus wyckioides).</title>
        <authorList>
            <person name="Shao F."/>
        </authorList>
    </citation>
    <scope>NUCLEOTIDE SEQUENCE [LARGE SCALE GENOMIC DNA]</scope>
    <source>
        <strain evidence="9">EC202008001</strain>
        <tissue evidence="9">Blood</tissue>
    </source>
</reference>
<dbReference type="PROSITE" id="PS51412">
    <property type="entry name" value="MACPF_2"/>
    <property type="match status" value="2"/>
</dbReference>
<feature type="domain" description="MACPF" evidence="8">
    <location>
        <begin position="423"/>
        <end position="765"/>
    </location>
</feature>
<keyword evidence="5" id="KW-0204">Cytolysis</keyword>
<dbReference type="OrthoDB" id="1366754at2759"/>
<dbReference type="Pfam" id="PF01823">
    <property type="entry name" value="MACPF"/>
    <property type="match status" value="2"/>
</dbReference>
<comment type="subcellular location">
    <subcellularLocation>
        <location evidence="1">Membrane</location>
    </subcellularLocation>
    <subcellularLocation>
        <location evidence="2">Secreted</location>
    </subcellularLocation>
</comment>
<comment type="similarity">
    <text evidence="3">Belongs to the complement C6/C7/C8/C9 family.</text>
</comment>
<dbReference type="GO" id="GO:0001913">
    <property type="term" value="P:T cell mediated cytotoxicity"/>
    <property type="evidence" value="ECO:0007669"/>
    <property type="project" value="TreeGrafter"/>
</dbReference>
<evidence type="ECO:0000313" key="10">
    <source>
        <dbReference type="Proteomes" id="UP000824219"/>
    </source>
</evidence>
<feature type="domain" description="MACPF" evidence="8">
    <location>
        <begin position="1"/>
        <end position="330"/>
    </location>
</feature>
<dbReference type="GO" id="GO:0001771">
    <property type="term" value="P:immunological synapse formation"/>
    <property type="evidence" value="ECO:0007669"/>
    <property type="project" value="TreeGrafter"/>
</dbReference>
<dbReference type="GO" id="GO:0005576">
    <property type="term" value="C:extracellular region"/>
    <property type="evidence" value="ECO:0007669"/>
    <property type="project" value="UniProtKB-SubCell"/>
</dbReference>
<dbReference type="Pfam" id="PF00168">
    <property type="entry name" value="C2"/>
    <property type="match status" value="2"/>
</dbReference>
<evidence type="ECO:0000259" key="8">
    <source>
        <dbReference type="PROSITE" id="PS51412"/>
    </source>
</evidence>
<dbReference type="PROSITE" id="PS00279">
    <property type="entry name" value="MACPF_1"/>
    <property type="match status" value="2"/>
</dbReference>
<gene>
    <name evidence="9" type="ORF">KOW79_004218</name>
</gene>
<dbReference type="InterPro" id="IPR052784">
    <property type="entry name" value="Perforin-1_pore-forming"/>
</dbReference>
<evidence type="ECO:0000256" key="6">
    <source>
        <dbReference type="ARBA" id="ARBA00023136"/>
    </source>
</evidence>
<evidence type="ECO:0000256" key="5">
    <source>
        <dbReference type="ARBA" id="ARBA00022852"/>
    </source>
</evidence>
<keyword evidence="7" id="KW-1015">Disulfide bond</keyword>
<dbReference type="InterPro" id="IPR020864">
    <property type="entry name" value="MACPF"/>
</dbReference>
<dbReference type="GO" id="GO:0031640">
    <property type="term" value="P:killing of cells of another organism"/>
    <property type="evidence" value="ECO:0007669"/>
    <property type="project" value="UniProtKB-KW"/>
</dbReference>
<evidence type="ECO:0000256" key="4">
    <source>
        <dbReference type="ARBA" id="ARBA00022525"/>
    </source>
</evidence>
<sequence>MVWDAELLITEIAAVTNILNGTRQAGAFLEPEQSDIVTAFRSSHGPSQMHWSLLITLYQHNFDPLSSKLSLSPGNADRISTSQINNNWGVGLSLDDFGKAILGGSHSDIANFAQSQQKMDKMTFALHEISCPYYSYRVVNQPELSEEFKKHLLQLPTHYSEKTKPQYRRIIDTYGTHYIRHVRLGGRVRQVTAFQTCLATLMGFLEMDIKNCLNIELKIALGFLPANISYSNKCSNILKDNMNTGFSQDFLTQKLEVLGGESYNPSLAFPADRYASWMNSLRENPEIISYDIFPLHHLVADSELSASLKKAVSDYVEENMLPLKQNPSHKCNHLSNLDHNCCPLRARRGTLTVVVQRAKGLSGDFFSQTDAYVKVWYNNKYEETYMHSEAVMGLHKCTGLYLLLCISTILTLCHQSSACHLGTQTECEKAPFVPGYNLAGEGFDVVSLRRKGAYLINVESHKYDNNTCTVCENRFQQGQMQKLPLAIVDWRPLSHCSKQLSSALYYSTYSLIKSSTSQINNNWGVGLSLDDFGKAILGGSHSDIANFARSQQIMDKMTFALHEISCTYYSYRVVNQPELSEEFKKHLLQLPTHYSEKTKPQYQRIIDTYGTHYIRHVYLGGRVRQVTAFRTCLATLMGFLEMDIKNCLNIELKIALGFLPANISYSNKCSNILKDNMNTGFYQGFLTQKFEVLGGESYIPSLAFPADRYASWMNSLRENPEIISYDIFPLHHLVADSELSASLKNAVSDYIKENMLPLEKNPSHKCNLTPNLDHNCCPLRAHRGTMRVVVQRANGLKADPFSKSDAYVKVWENNGDKLS</sequence>
<evidence type="ECO:0000256" key="3">
    <source>
        <dbReference type="ARBA" id="ARBA00009214"/>
    </source>
</evidence>
<dbReference type="PANTHER" id="PTHR46096:SF1">
    <property type="entry name" value="PERFORIN 1.5"/>
    <property type="match status" value="1"/>
</dbReference>
<evidence type="ECO:0000256" key="1">
    <source>
        <dbReference type="ARBA" id="ARBA00004370"/>
    </source>
</evidence>
<dbReference type="AlphaFoldDB" id="A0A9D3P2D8"/>
<protein>
    <recommendedName>
        <fullName evidence="8">MACPF domain-containing protein</fullName>
    </recommendedName>
</protein>
<organism evidence="9 10">
    <name type="scientific">Hemibagrus wyckioides</name>
    <dbReference type="NCBI Taxonomy" id="337641"/>
    <lineage>
        <taxon>Eukaryota</taxon>
        <taxon>Metazoa</taxon>
        <taxon>Chordata</taxon>
        <taxon>Craniata</taxon>
        <taxon>Vertebrata</taxon>
        <taxon>Euteleostomi</taxon>
        <taxon>Actinopterygii</taxon>
        <taxon>Neopterygii</taxon>
        <taxon>Teleostei</taxon>
        <taxon>Ostariophysi</taxon>
        <taxon>Siluriformes</taxon>
        <taxon>Bagridae</taxon>
        <taxon>Hemibagrus</taxon>
    </lineage>
</organism>
<evidence type="ECO:0000256" key="2">
    <source>
        <dbReference type="ARBA" id="ARBA00004613"/>
    </source>
</evidence>
<proteinExistence type="inferred from homology"/>
<dbReference type="EMBL" id="JAHKSW010000005">
    <property type="protein sequence ID" value="KAG7332384.1"/>
    <property type="molecule type" value="Genomic_DNA"/>
</dbReference>
<evidence type="ECO:0000256" key="7">
    <source>
        <dbReference type="ARBA" id="ARBA00023157"/>
    </source>
</evidence>
<dbReference type="PANTHER" id="PTHR46096">
    <property type="entry name" value="PERFORIN-1"/>
    <property type="match status" value="1"/>
</dbReference>
<dbReference type="SMART" id="SM00457">
    <property type="entry name" value="MACPF"/>
    <property type="match status" value="2"/>
</dbReference>